<accession>A0A1M5TRG1</accession>
<keyword evidence="1" id="KW-0732">Signal</keyword>
<reference evidence="2 3" key="1">
    <citation type="submission" date="2016-11" db="EMBL/GenBank/DDBJ databases">
        <authorList>
            <person name="Jaros S."/>
            <person name="Januszkiewicz K."/>
            <person name="Wedrychowicz H."/>
        </authorList>
    </citation>
    <scope>NUCLEOTIDE SEQUENCE [LARGE SCALE GENOMIC DNA]</scope>
    <source>
        <strain evidence="2 3">DSM 24574</strain>
    </source>
</reference>
<dbReference type="AlphaFoldDB" id="A0A1M5TRG1"/>
<protein>
    <recommendedName>
        <fullName evidence="4">Lipocalin-like domain-containing protein</fullName>
    </recommendedName>
</protein>
<dbReference type="RefSeq" id="WP_073137944.1">
    <property type="nucleotide sequence ID" value="NZ_FQWQ01000003.1"/>
</dbReference>
<sequence>MSALNRLALLSLFVLPSCASKETRNTLADDLVGEWRNVYLNVTMPTVGNSDSTATTVCDSVNWEAMLHIKPIHTFFNKDGTYRSEYYTLSDSLFRKTSGTWHVSNDTLVMNESDGVTYKLHTTVKNNLAEFDGVLDFDSDGKADDHYVGRQRKQ</sequence>
<feature type="signal peptide" evidence="1">
    <location>
        <begin position="1"/>
        <end position="19"/>
    </location>
</feature>
<keyword evidence="3" id="KW-1185">Reference proteome</keyword>
<dbReference type="EMBL" id="FQWQ01000003">
    <property type="protein sequence ID" value="SHH53258.1"/>
    <property type="molecule type" value="Genomic_DNA"/>
</dbReference>
<evidence type="ECO:0000313" key="2">
    <source>
        <dbReference type="EMBL" id="SHH53258.1"/>
    </source>
</evidence>
<proteinExistence type="predicted"/>
<organism evidence="2 3">
    <name type="scientific">Chryseolinea serpens</name>
    <dbReference type="NCBI Taxonomy" id="947013"/>
    <lineage>
        <taxon>Bacteria</taxon>
        <taxon>Pseudomonadati</taxon>
        <taxon>Bacteroidota</taxon>
        <taxon>Cytophagia</taxon>
        <taxon>Cytophagales</taxon>
        <taxon>Fulvivirgaceae</taxon>
        <taxon>Chryseolinea</taxon>
    </lineage>
</organism>
<evidence type="ECO:0000313" key="3">
    <source>
        <dbReference type="Proteomes" id="UP000184212"/>
    </source>
</evidence>
<feature type="chain" id="PRO_5012702945" description="Lipocalin-like domain-containing protein" evidence="1">
    <location>
        <begin position="20"/>
        <end position="154"/>
    </location>
</feature>
<evidence type="ECO:0008006" key="4">
    <source>
        <dbReference type="Google" id="ProtNLM"/>
    </source>
</evidence>
<gene>
    <name evidence="2" type="ORF">SAMN04488109_4229</name>
</gene>
<dbReference type="Proteomes" id="UP000184212">
    <property type="component" value="Unassembled WGS sequence"/>
</dbReference>
<dbReference type="OrthoDB" id="982337at2"/>
<evidence type="ECO:0000256" key="1">
    <source>
        <dbReference type="SAM" id="SignalP"/>
    </source>
</evidence>
<name>A0A1M5TRG1_9BACT</name>